<evidence type="ECO:0000256" key="2">
    <source>
        <dbReference type="ARBA" id="ARBA00022741"/>
    </source>
</evidence>
<dbReference type="InterPro" id="IPR011009">
    <property type="entry name" value="Kinase-like_dom_sf"/>
</dbReference>
<evidence type="ECO:0000256" key="5">
    <source>
        <dbReference type="SAM" id="MobiDB-lite"/>
    </source>
</evidence>
<keyword evidence="8" id="KW-1185">Reference proteome</keyword>
<dbReference type="Proteomes" id="UP000015354">
    <property type="component" value="Unassembled WGS sequence"/>
</dbReference>
<keyword evidence="2" id="KW-0547">Nucleotide-binding</keyword>
<keyword evidence="3 7" id="KW-0418">Kinase</keyword>
<protein>
    <submittedName>
        <fullName evidence="7">Protein kinase</fullName>
    </submittedName>
</protein>
<dbReference type="Gene3D" id="1.10.510.10">
    <property type="entry name" value="Transferase(Phosphotransferase) domain 1"/>
    <property type="match status" value="1"/>
</dbReference>
<evidence type="ECO:0000313" key="8">
    <source>
        <dbReference type="Proteomes" id="UP000015354"/>
    </source>
</evidence>
<dbReference type="AlphaFoldDB" id="S9TTB4"/>
<dbReference type="PANTHER" id="PTHR43671:SF103">
    <property type="entry name" value="KINASE, PUTATIVE-RELATED"/>
    <property type="match status" value="1"/>
</dbReference>
<dbReference type="PANTHER" id="PTHR43671">
    <property type="entry name" value="SERINE/THREONINE-PROTEIN KINASE NEK"/>
    <property type="match status" value="1"/>
</dbReference>
<evidence type="ECO:0000259" key="6">
    <source>
        <dbReference type="PROSITE" id="PS50011"/>
    </source>
</evidence>
<dbReference type="CDD" id="cd00180">
    <property type="entry name" value="PKc"/>
    <property type="match status" value="1"/>
</dbReference>
<dbReference type="InterPro" id="IPR050660">
    <property type="entry name" value="NEK_Ser/Thr_kinase"/>
</dbReference>
<dbReference type="OrthoDB" id="1924919at2759"/>
<evidence type="ECO:0000313" key="7">
    <source>
        <dbReference type="EMBL" id="EPY19824.1"/>
    </source>
</evidence>
<dbReference type="Pfam" id="PF00069">
    <property type="entry name" value="Pkinase"/>
    <property type="match status" value="1"/>
</dbReference>
<keyword evidence="1" id="KW-0808">Transferase</keyword>
<feature type="domain" description="Protein kinase" evidence="6">
    <location>
        <begin position="278"/>
        <end position="595"/>
    </location>
</feature>
<dbReference type="PROSITE" id="PS50011">
    <property type="entry name" value="PROTEIN_KINASE_DOM"/>
    <property type="match status" value="1"/>
</dbReference>
<feature type="compositionally biased region" description="Low complexity" evidence="5">
    <location>
        <begin position="68"/>
        <end position="78"/>
    </location>
</feature>
<comment type="caution">
    <text evidence="7">The sequence shown here is derived from an EMBL/GenBank/DDBJ whole genome shotgun (WGS) entry which is preliminary data.</text>
</comment>
<gene>
    <name evidence="7" type="ORF">STCU_09279</name>
</gene>
<dbReference type="SUPFAM" id="SSF56112">
    <property type="entry name" value="Protein kinase-like (PK-like)"/>
    <property type="match status" value="1"/>
</dbReference>
<evidence type="ECO:0000256" key="1">
    <source>
        <dbReference type="ARBA" id="ARBA00022679"/>
    </source>
</evidence>
<dbReference type="InterPro" id="IPR000719">
    <property type="entry name" value="Prot_kinase_dom"/>
</dbReference>
<name>S9TTB4_9TRYP</name>
<proteinExistence type="predicted"/>
<evidence type="ECO:0000256" key="3">
    <source>
        <dbReference type="ARBA" id="ARBA00022777"/>
    </source>
</evidence>
<evidence type="ECO:0000256" key="4">
    <source>
        <dbReference type="ARBA" id="ARBA00022840"/>
    </source>
</evidence>
<dbReference type="InterPro" id="IPR008271">
    <property type="entry name" value="Ser/Thr_kinase_AS"/>
</dbReference>
<accession>S9TTB4</accession>
<dbReference type="Gene3D" id="3.30.200.20">
    <property type="entry name" value="Phosphorylase Kinase, domain 1"/>
    <property type="match status" value="1"/>
</dbReference>
<dbReference type="GO" id="GO:0005524">
    <property type="term" value="F:ATP binding"/>
    <property type="evidence" value="ECO:0007669"/>
    <property type="project" value="UniProtKB-KW"/>
</dbReference>
<keyword evidence="4" id="KW-0067">ATP-binding</keyword>
<dbReference type="PROSITE" id="PS00108">
    <property type="entry name" value="PROTEIN_KINASE_ST"/>
    <property type="match status" value="1"/>
</dbReference>
<organism evidence="7 8">
    <name type="scientific">Strigomonas culicis</name>
    <dbReference type="NCBI Taxonomy" id="28005"/>
    <lineage>
        <taxon>Eukaryota</taxon>
        <taxon>Discoba</taxon>
        <taxon>Euglenozoa</taxon>
        <taxon>Kinetoplastea</taxon>
        <taxon>Metakinetoplastina</taxon>
        <taxon>Trypanosomatida</taxon>
        <taxon>Trypanosomatidae</taxon>
        <taxon>Strigomonadinae</taxon>
        <taxon>Strigomonas</taxon>
    </lineage>
</organism>
<dbReference type="SMART" id="SM00220">
    <property type="entry name" value="S_TKc"/>
    <property type="match status" value="1"/>
</dbReference>
<feature type="region of interest" description="Disordered" evidence="5">
    <location>
        <begin position="26"/>
        <end position="82"/>
    </location>
</feature>
<sequence length="603" mass="66516">MTSNNFTGAASNANYNYSMLNAEHSDALGESSRQTEGSPLAPPLQPCISVEGVLSPSRSFGNPEKQDSGASSAGGHASTYDMQLPPEALGAHQLVDFVFLGPMPNKPKSALSPPGVKSQPIASEVGRPLPSYTEPVNQWTGRRLVYFGRGLPPVSVLAEQRRRFVWIALKGPGVDAARGIYQSCYGTVLGYSDDNTEIIWHNRSERFASRLSLSAILYIRRAEALQCRHCGCVLLRPEIGEHMRTHKKGAGVEWGVYSGSESPEVHFACGDTGILLHMEKVRPLAEGAQGVVDLYRVTLNDSRSRCHQLPGTLSQVVVKTMRFDSAAEAWQQYEQSVRFMAAMDHPHLVEYLAVQLPRDERSLRIVMPFYHEGDIASVIRDFHGDHFEESFVTSIALQLSEAIMFLHDRNPPIVHGDIKVENVMLYNAHNQIVLMDLDASREVKESADAVRSDLGTTAYMAPETLNDERLMPASDMWSLGVFLYVLTVLPDFPMIHNPTTGNLDMLNSLTWASPDDIRALNAFTEASTTGPRRAPAYNVSSGGAPQLSLRDCVYENVLRKGFSEGLTLLICDLLSYNPFKRPSAAVVNERLTEIMTMALLGDY</sequence>
<dbReference type="EMBL" id="ATMH01009279">
    <property type="protein sequence ID" value="EPY19824.1"/>
    <property type="molecule type" value="Genomic_DNA"/>
</dbReference>
<reference evidence="7 8" key="1">
    <citation type="journal article" date="2013" name="PLoS ONE">
        <title>Predicting the Proteins of Angomonas deanei, Strigomonas culicis and Their Respective Endosymbionts Reveals New Aspects of the Trypanosomatidae Family.</title>
        <authorList>
            <person name="Motta M.C."/>
            <person name="Martins A.C."/>
            <person name="de Souza S.S."/>
            <person name="Catta-Preta C.M."/>
            <person name="Silva R."/>
            <person name="Klein C.C."/>
            <person name="de Almeida L.G."/>
            <person name="de Lima Cunha O."/>
            <person name="Ciapina L.P."/>
            <person name="Brocchi M."/>
            <person name="Colabardini A.C."/>
            <person name="de Araujo Lima B."/>
            <person name="Machado C.R."/>
            <person name="de Almeida Soares C.M."/>
            <person name="Probst C.M."/>
            <person name="de Menezes C.B."/>
            <person name="Thompson C.E."/>
            <person name="Bartholomeu D.C."/>
            <person name="Gradia D.F."/>
            <person name="Pavoni D.P."/>
            <person name="Grisard E.C."/>
            <person name="Fantinatti-Garboggini F."/>
            <person name="Marchini F.K."/>
            <person name="Rodrigues-Luiz G.F."/>
            <person name="Wagner G."/>
            <person name="Goldman G.H."/>
            <person name="Fietto J.L."/>
            <person name="Elias M.C."/>
            <person name="Goldman M.H."/>
            <person name="Sagot M.F."/>
            <person name="Pereira M."/>
            <person name="Stoco P.H."/>
            <person name="de Mendonca-Neto R.P."/>
            <person name="Teixeira S.M."/>
            <person name="Maciel T.E."/>
            <person name="de Oliveira Mendes T.A."/>
            <person name="Urmenyi T.P."/>
            <person name="de Souza W."/>
            <person name="Schenkman S."/>
            <person name="de Vasconcelos A.T."/>
        </authorList>
    </citation>
    <scope>NUCLEOTIDE SEQUENCE [LARGE SCALE GENOMIC DNA]</scope>
</reference>
<dbReference type="GO" id="GO:0004674">
    <property type="term" value="F:protein serine/threonine kinase activity"/>
    <property type="evidence" value="ECO:0007669"/>
    <property type="project" value="TreeGrafter"/>
</dbReference>